<keyword evidence="2" id="KW-0436">Ligase</keyword>
<evidence type="ECO:0000313" key="2">
    <source>
        <dbReference type="EMBL" id="GJS73304.1"/>
    </source>
</evidence>
<evidence type="ECO:0000313" key="3">
    <source>
        <dbReference type="Proteomes" id="UP001151760"/>
    </source>
</evidence>
<reference evidence="2" key="1">
    <citation type="journal article" date="2022" name="Int. J. Mol. Sci.">
        <title>Draft Genome of Tanacetum Coccineum: Genomic Comparison of Closely Related Tanacetum-Family Plants.</title>
        <authorList>
            <person name="Yamashiro T."/>
            <person name="Shiraishi A."/>
            <person name="Nakayama K."/>
            <person name="Satake H."/>
        </authorList>
    </citation>
    <scope>NUCLEOTIDE SEQUENCE</scope>
</reference>
<dbReference type="InterPro" id="IPR041715">
    <property type="entry name" value="HisRS-like_core"/>
</dbReference>
<accession>A0ABQ4Y6J8</accession>
<dbReference type="InterPro" id="IPR045864">
    <property type="entry name" value="aa-tRNA-synth_II/BPL/LPL"/>
</dbReference>
<dbReference type="PANTHER" id="PTHR11476:SF7">
    <property type="entry name" value="HISTIDINE--TRNA LIGASE"/>
    <property type="match status" value="1"/>
</dbReference>
<comment type="caution">
    <text evidence="2">The sequence shown here is derived from an EMBL/GenBank/DDBJ whole genome shotgun (WGS) entry which is preliminary data.</text>
</comment>
<keyword evidence="3" id="KW-1185">Reference proteome</keyword>
<protein>
    <submittedName>
        <fullName evidence="2">Histidine--tRNA ligase, cytoplasmic</fullName>
    </submittedName>
</protein>
<gene>
    <name evidence="2" type="ORF">Tco_0706145</name>
</gene>
<dbReference type="Proteomes" id="UP001151760">
    <property type="component" value="Unassembled WGS sequence"/>
</dbReference>
<dbReference type="Gene3D" id="3.30.930.10">
    <property type="entry name" value="Bira Bifunctional Protein, Domain 2"/>
    <property type="match status" value="1"/>
</dbReference>
<proteinExistence type="predicted"/>
<reference evidence="2" key="2">
    <citation type="submission" date="2022-01" db="EMBL/GenBank/DDBJ databases">
        <authorList>
            <person name="Yamashiro T."/>
            <person name="Shiraishi A."/>
            <person name="Satake H."/>
            <person name="Nakayama K."/>
        </authorList>
    </citation>
    <scope>NUCLEOTIDE SEQUENCE</scope>
</reference>
<sequence>MIDEKGLDIKTVENIGRYVNKRGHPLELLFELKKEGSEFLTNDSSKQALNDLDKLFQALNSARCVHKVVLDLSLARGLDYYIGLIYEAVIKGATQVGSIAAGGRHDNLFGMFGTKPKRVAAIGVCLGIESVFTIMEQNQKDDK</sequence>
<dbReference type="SUPFAM" id="SSF55681">
    <property type="entry name" value="Class II aaRS and biotin synthetases"/>
    <property type="match status" value="1"/>
</dbReference>
<evidence type="ECO:0000259" key="1">
    <source>
        <dbReference type="Pfam" id="PF13393"/>
    </source>
</evidence>
<dbReference type="EMBL" id="BQNB010010144">
    <property type="protein sequence ID" value="GJS73304.1"/>
    <property type="molecule type" value="Genomic_DNA"/>
</dbReference>
<name>A0ABQ4Y6J8_9ASTR</name>
<dbReference type="PANTHER" id="PTHR11476">
    <property type="entry name" value="HISTIDYL-TRNA SYNTHETASE"/>
    <property type="match status" value="1"/>
</dbReference>
<organism evidence="2 3">
    <name type="scientific">Tanacetum coccineum</name>
    <dbReference type="NCBI Taxonomy" id="301880"/>
    <lineage>
        <taxon>Eukaryota</taxon>
        <taxon>Viridiplantae</taxon>
        <taxon>Streptophyta</taxon>
        <taxon>Embryophyta</taxon>
        <taxon>Tracheophyta</taxon>
        <taxon>Spermatophyta</taxon>
        <taxon>Magnoliopsida</taxon>
        <taxon>eudicotyledons</taxon>
        <taxon>Gunneridae</taxon>
        <taxon>Pentapetalae</taxon>
        <taxon>asterids</taxon>
        <taxon>campanulids</taxon>
        <taxon>Asterales</taxon>
        <taxon>Asteraceae</taxon>
        <taxon>Asteroideae</taxon>
        <taxon>Anthemideae</taxon>
        <taxon>Anthemidinae</taxon>
        <taxon>Tanacetum</taxon>
    </lineage>
</organism>
<dbReference type="GO" id="GO:0016874">
    <property type="term" value="F:ligase activity"/>
    <property type="evidence" value="ECO:0007669"/>
    <property type="project" value="UniProtKB-KW"/>
</dbReference>
<feature type="domain" description="Class II Histidinyl-tRNA synthetase (HisRS)-like catalytic core" evidence="1">
    <location>
        <begin position="32"/>
        <end position="130"/>
    </location>
</feature>
<dbReference type="Pfam" id="PF13393">
    <property type="entry name" value="tRNA-synt_His"/>
    <property type="match status" value="1"/>
</dbReference>